<organism evidence="2 3">
    <name type="scientific">Babjeviella inositovora NRRL Y-12698</name>
    <dbReference type="NCBI Taxonomy" id="984486"/>
    <lineage>
        <taxon>Eukaryota</taxon>
        <taxon>Fungi</taxon>
        <taxon>Dikarya</taxon>
        <taxon>Ascomycota</taxon>
        <taxon>Saccharomycotina</taxon>
        <taxon>Pichiomycetes</taxon>
        <taxon>Serinales incertae sedis</taxon>
        <taxon>Babjeviella</taxon>
    </lineage>
</organism>
<accession>A0A1E3QHR8</accession>
<name>A0A1E3QHR8_9ASCO</name>
<proteinExistence type="predicted"/>
<dbReference type="RefSeq" id="XP_018982567.1">
    <property type="nucleotide sequence ID" value="XM_019130654.1"/>
</dbReference>
<feature type="region of interest" description="Disordered" evidence="1">
    <location>
        <begin position="630"/>
        <end position="684"/>
    </location>
</feature>
<evidence type="ECO:0000313" key="3">
    <source>
        <dbReference type="Proteomes" id="UP000094336"/>
    </source>
</evidence>
<gene>
    <name evidence="2" type="ORF">BABINDRAFT_169363</name>
</gene>
<dbReference type="AlphaFoldDB" id="A0A1E3QHR8"/>
<dbReference type="EMBL" id="KV454442">
    <property type="protein sequence ID" value="ODQ77239.1"/>
    <property type="molecule type" value="Genomic_DNA"/>
</dbReference>
<evidence type="ECO:0000256" key="1">
    <source>
        <dbReference type="SAM" id="MobiDB-lite"/>
    </source>
</evidence>
<evidence type="ECO:0000313" key="2">
    <source>
        <dbReference type="EMBL" id="ODQ77239.1"/>
    </source>
</evidence>
<dbReference type="Gene3D" id="2.60.200.20">
    <property type="match status" value="1"/>
</dbReference>
<reference evidence="3" key="1">
    <citation type="submission" date="2016-05" db="EMBL/GenBank/DDBJ databases">
        <title>Comparative genomics of biotechnologically important yeasts.</title>
        <authorList>
            <consortium name="DOE Joint Genome Institute"/>
            <person name="Riley R."/>
            <person name="Haridas S."/>
            <person name="Wolfe K.H."/>
            <person name="Lopes M.R."/>
            <person name="Hittinger C.T."/>
            <person name="Goker M."/>
            <person name="Salamov A."/>
            <person name="Wisecaver J."/>
            <person name="Long T.M."/>
            <person name="Aerts A.L."/>
            <person name="Barry K."/>
            <person name="Choi C."/>
            <person name="Clum A."/>
            <person name="Coughlan A.Y."/>
            <person name="Deshpande S."/>
            <person name="Douglass A.P."/>
            <person name="Hanson S.J."/>
            <person name="Klenk H.-P."/>
            <person name="Labutti K."/>
            <person name="Lapidus A."/>
            <person name="Lindquist E."/>
            <person name="Lipzen A."/>
            <person name="Meier-Kolthoff J.P."/>
            <person name="Ohm R.A."/>
            <person name="Otillar R.P."/>
            <person name="Pangilinan J."/>
            <person name="Peng Y."/>
            <person name="Rokas A."/>
            <person name="Rosa C.A."/>
            <person name="Scheuner C."/>
            <person name="Sibirny A.A."/>
            <person name="Slot J.C."/>
            <person name="Stielow J.B."/>
            <person name="Sun H."/>
            <person name="Kurtzman C.P."/>
            <person name="Blackwell M."/>
            <person name="Grigoriev I.V."/>
            <person name="Jeffries T.W."/>
        </authorList>
    </citation>
    <scope>NUCLEOTIDE SEQUENCE [LARGE SCALE GENOMIC DNA]</scope>
    <source>
        <strain evidence="3">NRRL Y-12698</strain>
    </source>
</reference>
<sequence>MWVLSVHLDGVQTQQYLLVPGTEYLVGRLQLSGNHISINKSHVSKKHLRVCVGELDTSRLDDFQYVTPLAVTFLSHLPSFLNGTLDAIRVKSGSPVISLEYDPETETPLRLELQNEIMIGASKHATLMNIQWIPFNLSYLSRESIDGCAPDKYIKTQLPVGVALDVRAASTMTAETTHFVVDDASPALNSDTSFKLVYSLACPTIRLVSHKFLRTLVESWVGHVNRETPIPYISVTPKVELDRAIMFPVGSSTLRTTLFMHSIFVLFDRLQYKLYSEILRNCGCDQVLLFPLDQNTDVSQYAKLLATGVGSLPEFERIVLVNLRLENPSDVAPVDLSPFYQLLVAIYGKDNVIFTENLHICESIKNIDISQLKSTRPAKRTEPGLIDESDPKRRKVTISGKSALARRRQEREKKRKNNAIELFFSLGDAESKPETQPLPESEPEVMKHVRLPEEKIAVLEEAQPQKATNSRTIMLSQIERNNARTEVKDHKRLANEESAGKPEVKRRRKVTLYEAIKNQKDDKVKTEAEENKENDIYDEEYIKSMRDLAIVETMDDTFLRNKDRMLSLSKLDARLRDRVSMIKPEWKAKKNFKKFIKRSRADSSDSADPSRAAKQYIWLEAYDLAQNTGNSVDTFENDGYGEPPEDRRTIPKSQDEVDSKEGDTSGFQFSHRGYKTPATEQESTSLFVDASDSEGEAPIFAKGLRAVLRVRTPPRKTPRRMSYAEIVDEEDDDYDEPKFRFKSR</sequence>
<dbReference type="Proteomes" id="UP000094336">
    <property type="component" value="Unassembled WGS sequence"/>
</dbReference>
<feature type="compositionally biased region" description="Basic and acidic residues" evidence="1">
    <location>
        <begin position="644"/>
        <end position="663"/>
    </location>
</feature>
<feature type="region of interest" description="Disordered" evidence="1">
    <location>
        <begin position="373"/>
        <end position="392"/>
    </location>
</feature>
<keyword evidence="3" id="KW-1185">Reference proteome</keyword>
<dbReference type="GeneID" id="30148507"/>
<protein>
    <submittedName>
        <fullName evidence="2">Uncharacterized protein</fullName>
    </submittedName>
</protein>